<protein>
    <submittedName>
        <fullName evidence="8">RDD family protein</fullName>
    </submittedName>
</protein>
<keyword evidence="3 6" id="KW-0812">Transmembrane</keyword>
<dbReference type="RefSeq" id="WP_255057658.1">
    <property type="nucleotide sequence ID" value="NZ_JANDBD010000001.1"/>
</dbReference>
<dbReference type="PANTHER" id="PTHR36115:SF6">
    <property type="entry name" value="PROLINE-RICH ANTIGEN HOMOLOG"/>
    <property type="match status" value="1"/>
</dbReference>
<keyword evidence="9" id="KW-1185">Reference proteome</keyword>
<evidence type="ECO:0000256" key="3">
    <source>
        <dbReference type="ARBA" id="ARBA00022692"/>
    </source>
</evidence>
<reference evidence="8 9" key="1">
    <citation type="submission" date="2022-06" db="EMBL/GenBank/DDBJ databases">
        <title>Mycolicibacterium sp. CAU 1645 isolated from seawater.</title>
        <authorList>
            <person name="Kim W."/>
        </authorList>
    </citation>
    <scope>NUCLEOTIDE SEQUENCE [LARGE SCALE GENOMIC DNA]</scope>
    <source>
        <strain evidence="8 9">CAU 1645</strain>
    </source>
</reference>
<gene>
    <name evidence="8" type="ORF">NM203_00650</name>
</gene>
<dbReference type="InterPro" id="IPR051791">
    <property type="entry name" value="Pra-immunoreactive"/>
</dbReference>
<evidence type="ECO:0000259" key="7">
    <source>
        <dbReference type="Pfam" id="PF06271"/>
    </source>
</evidence>
<dbReference type="PANTHER" id="PTHR36115">
    <property type="entry name" value="PROLINE-RICH ANTIGEN HOMOLOG-RELATED"/>
    <property type="match status" value="1"/>
</dbReference>
<evidence type="ECO:0000256" key="2">
    <source>
        <dbReference type="ARBA" id="ARBA00022475"/>
    </source>
</evidence>
<keyword evidence="2" id="KW-1003">Cell membrane</keyword>
<feature type="transmembrane region" description="Helical" evidence="6">
    <location>
        <begin position="77"/>
        <end position="102"/>
    </location>
</feature>
<keyword evidence="4 6" id="KW-1133">Transmembrane helix</keyword>
<evidence type="ECO:0000313" key="9">
    <source>
        <dbReference type="Proteomes" id="UP001651690"/>
    </source>
</evidence>
<comment type="subcellular location">
    <subcellularLocation>
        <location evidence="1">Cell membrane</location>
        <topology evidence="1">Multi-pass membrane protein</topology>
    </subcellularLocation>
</comment>
<dbReference type="EMBL" id="JANDBD010000001">
    <property type="protein sequence ID" value="MCP9270686.1"/>
    <property type="molecule type" value="Genomic_DNA"/>
</dbReference>
<dbReference type="Proteomes" id="UP001651690">
    <property type="component" value="Unassembled WGS sequence"/>
</dbReference>
<organism evidence="8 9">
    <name type="scientific">Mycolicibacterium arenosum</name>
    <dbReference type="NCBI Taxonomy" id="2952157"/>
    <lineage>
        <taxon>Bacteria</taxon>
        <taxon>Bacillati</taxon>
        <taxon>Actinomycetota</taxon>
        <taxon>Actinomycetes</taxon>
        <taxon>Mycobacteriales</taxon>
        <taxon>Mycobacteriaceae</taxon>
        <taxon>Mycolicibacterium</taxon>
    </lineage>
</organism>
<dbReference type="Pfam" id="PF06271">
    <property type="entry name" value="RDD"/>
    <property type="match status" value="1"/>
</dbReference>
<comment type="caution">
    <text evidence="8">The sequence shown here is derived from an EMBL/GenBank/DDBJ whole genome shotgun (WGS) entry which is preliminary data.</text>
</comment>
<evidence type="ECO:0000256" key="5">
    <source>
        <dbReference type="ARBA" id="ARBA00023136"/>
    </source>
</evidence>
<sequence length="184" mass="19815">MTQSPPPVGDQLNAGAARPLIDLPRHAYTSWLKRVGAVLIDFAPVCVLLAVGIIVFISTRVCVDYPIAGLGTDEKPFLQQSCGATAVGQWALALFPFAAIAFQVWNYGYKQGVTGSSLGKGIMKFKVVSEVTGQPIGFGRSIVRQILHVLIDGLLLNVGYLFPLVDDKRQTFADKIVKTVCVPV</sequence>
<evidence type="ECO:0000313" key="8">
    <source>
        <dbReference type="EMBL" id="MCP9270686.1"/>
    </source>
</evidence>
<name>A0ABT1LUV4_9MYCO</name>
<feature type="transmembrane region" description="Helical" evidence="6">
    <location>
        <begin position="35"/>
        <end position="57"/>
    </location>
</feature>
<proteinExistence type="predicted"/>
<accession>A0ABT1LUV4</accession>
<evidence type="ECO:0000256" key="1">
    <source>
        <dbReference type="ARBA" id="ARBA00004651"/>
    </source>
</evidence>
<keyword evidence="5 6" id="KW-0472">Membrane</keyword>
<evidence type="ECO:0000256" key="4">
    <source>
        <dbReference type="ARBA" id="ARBA00022989"/>
    </source>
</evidence>
<dbReference type="InterPro" id="IPR010432">
    <property type="entry name" value="RDD"/>
</dbReference>
<feature type="domain" description="RDD" evidence="7">
    <location>
        <begin position="28"/>
        <end position="177"/>
    </location>
</feature>
<evidence type="ECO:0000256" key="6">
    <source>
        <dbReference type="SAM" id="Phobius"/>
    </source>
</evidence>